<proteinExistence type="predicted"/>
<dbReference type="STRING" id="7868.ENSCMIP00000002619"/>
<organism evidence="2 3">
    <name type="scientific">Callorhinchus milii</name>
    <name type="common">Ghost shark</name>
    <dbReference type="NCBI Taxonomy" id="7868"/>
    <lineage>
        <taxon>Eukaryota</taxon>
        <taxon>Metazoa</taxon>
        <taxon>Chordata</taxon>
        <taxon>Craniata</taxon>
        <taxon>Vertebrata</taxon>
        <taxon>Chondrichthyes</taxon>
        <taxon>Holocephali</taxon>
        <taxon>Chimaeriformes</taxon>
        <taxon>Callorhinchidae</taxon>
        <taxon>Callorhinchus</taxon>
    </lineage>
</organism>
<dbReference type="GO" id="GO:0003723">
    <property type="term" value="F:RNA binding"/>
    <property type="evidence" value="ECO:0007669"/>
    <property type="project" value="InterPro"/>
</dbReference>
<keyword evidence="1" id="KW-0677">Repeat</keyword>
<reference evidence="3" key="2">
    <citation type="journal article" date="2007" name="PLoS Biol.">
        <title>Survey sequencing and comparative analysis of the elephant shark (Callorhinchus milii) genome.</title>
        <authorList>
            <person name="Venkatesh B."/>
            <person name="Kirkness E.F."/>
            <person name="Loh Y.H."/>
            <person name="Halpern A.L."/>
            <person name="Lee A.P."/>
            <person name="Johnson J."/>
            <person name="Dandona N."/>
            <person name="Viswanathan L.D."/>
            <person name="Tay A."/>
            <person name="Venter J.C."/>
            <person name="Strausberg R.L."/>
            <person name="Brenner S."/>
        </authorList>
    </citation>
    <scope>NUCLEOTIDE SEQUENCE [LARGE SCALE GENOMIC DNA]</scope>
</reference>
<protein>
    <recommendedName>
        <fullName evidence="4">MMS19 nucleotide excision repair protein</fullName>
    </recommendedName>
</protein>
<dbReference type="Ensembl" id="ENSCMIT00000002710.1">
    <property type="protein sequence ID" value="ENSCMIP00000002619.1"/>
    <property type="gene ID" value="ENSCMIG00000001559.1"/>
</dbReference>
<evidence type="ECO:0000256" key="1">
    <source>
        <dbReference type="ARBA" id="ARBA00022737"/>
    </source>
</evidence>
<name>A0A4W3GXJ1_CALMI</name>
<evidence type="ECO:0000313" key="3">
    <source>
        <dbReference type="Proteomes" id="UP000314986"/>
    </source>
</evidence>
<dbReference type="InParanoid" id="A0A4W3GXJ1"/>
<keyword evidence="3" id="KW-1185">Reference proteome</keyword>
<reference evidence="2" key="4">
    <citation type="submission" date="2025-08" db="UniProtKB">
        <authorList>
            <consortium name="Ensembl"/>
        </authorList>
    </citation>
    <scope>IDENTIFICATION</scope>
</reference>
<evidence type="ECO:0000313" key="2">
    <source>
        <dbReference type="Ensembl" id="ENSCMIP00000002619.1"/>
    </source>
</evidence>
<reference evidence="2" key="5">
    <citation type="submission" date="2025-09" db="UniProtKB">
        <authorList>
            <consortium name="Ensembl"/>
        </authorList>
    </citation>
    <scope>IDENTIFICATION</scope>
</reference>
<reference evidence="3" key="3">
    <citation type="journal article" date="2014" name="Nature">
        <title>Elephant shark genome provides unique insights into gnathostome evolution.</title>
        <authorList>
            <consortium name="International Elephant Shark Genome Sequencing Consortium"/>
            <person name="Venkatesh B."/>
            <person name="Lee A.P."/>
            <person name="Ravi V."/>
            <person name="Maurya A.K."/>
            <person name="Lian M.M."/>
            <person name="Swann J.B."/>
            <person name="Ohta Y."/>
            <person name="Flajnik M.F."/>
            <person name="Sutoh Y."/>
            <person name="Kasahara M."/>
            <person name="Hoon S."/>
            <person name="Gangu V."/>
            <person name="Roy S.W."/>
            <person name="Irimia M."/>
            <person name="Korzh V."/>
            <person name="Kondrychyn I."/>
            <person name="Lim Z.W."/>
            <person name="Tay B.H."/>
            <person name="Tohari S."/>
            <person name="Kong K.W."/>
            <person name="Ho S."/>
            <person name="Lorente-Galdos B."/>
            <person name="Quilez J."/>
            <person name="Marques-Bonet T."/>
            <person name="Raney B.J."/>
            <person name="Ingham P.W."/>
            <person name="Tay A."/>
            <person name="Hillier L.W."/>
            <person name="Minx P."/>
            <person name="Boehm T."/>
            <person name="Wilson R.K."/>
            <person name="Brenner S."/>
            <person name="Warren W.C."/>
        </authorList>
    </citation>
    <scope>NUCLEOTIDE SEQUENCE [LARGE SCALE GENOMIC DNA]</scope>
</reference>
<dbReference type="InterPro" id="IPR001313">
    <property type="entry name" value="Pumilio_RNA-bd_rpt"/>
</dbReference>
<dbReference type="Proteomes" id="UP000314986">
    <property type="component" value="Unassembled WGS sequence"/>
</dbReference>
<accession>A0A4W3GXJ1</accession>
<sequence length="140" mass="15725">FCKIFDELLPGLETVLAEGHTGVITELISGCARHKVRQQEALTGLFEAFHCGEPKSRQITCLPLFLSLQTYEILYPEGHKTASEQVRDYYNNINNNTADIIVNKCLYFPHTLSLSLSHTHSRTLSSLSHTLSSHTHTLTL</sequence>
<evidence type="ECO:0008006" key="4">
    <source>
        <dbReference type="Google" id="ProtNLM"/>
    </source>
</evidence>
<reference evidence="3" key="1">
    <citation type="journal article" date="2006" name="Science">
        <title>Ancient noncoding elements conserved in the human genome.</title>
        <authorList>
            <person name="Venkatesh B."/>
            <person name="Kirkness E.F."/>
            <person name="Loh Y.H."/>
            <person name="Halpern A.L."/>
            <person name="Lee A.P."/>
            <person name="Johnson J."/>
            <person name="Dandona N."/>
            <person name="Viswanathan L.D."/>
            <person name="Tay A."/>
            <person name="Venter J.C."/>
            <person name="Strausberg R.L."/>
            <person name="Brenner S."/>
        </authorList>
    </citation>
    <scope>NUCLEOTIDE SEQUENCE [LARGE SCALE GENOMIC DNA]</scope>
</reference>
<dbReference type="AlphaFoldDB" id="A0A4W3GXJ1"/>
<dbReference type="Pfam" id="PF22493">
    <property type="entry name" value="PUF_NOP9"/>
    <property type="match status" value="1"/>
</dbReference>